<dbReference type="Pfam" id="PF18545">
    <property type="entry name" value="HalOD1"/>
    <property type="match status" value="1"/>
</dbReference>
<gene>
    <name evidence="2" type="ORF">NDI86_04855</name>
</gene>
<feature type="domain" description="Halobacterial output" evidence="1">
    <location>
        <begin position="13"/>
        <end position="84"/>
    </location>
</feature>
<evidence type="ECO:0000313" key="2">
    <source>
        <dbReference type="EMBL" id="MDS0281443.1"/>
    </source>
</evidence>
<dbReference type="EMBL" id="JAMQOS010000001">
    <property type="protein sequence ID" value="MDS0281443.1"/>
    <property type="molecule type" value="Genomic_DNA"/>
</dbReference>
<dbReference type="RefSeq" id="WP_310899280.1">
    <property type="nucleotide sequence ID" value="NZ_JAMQOS010000001.1"/>
</dbReference>
<keyword evidence="3" id="KW-1185">Reference proteome</keyword>
<organism evidence="2 3">
    <name type="scientific">Haloarcula onubensis</name>
    <dbReference type="NCBI Taxonomy" id="2950539"/>
    <lineage>
        <taxon>Archaea</taxon>
        <taxon>Methanobacteriati</taxon>
        <taxon>Methanobacteriota</taxon>
        <taxon>Stenosarchaea group</taxon>
        <taxon>Halobacteria</taxon>
        <taxon>Halobacteriales</taxon>
        <taxon>Haloarculaceae</taxon>
        <taxon>Haloarcula</taxon>
    </lineage>
</organism>
<sequence>MRQPITTPDGAGSLCVAIVETVADEEGVDPTELDVPLNDAVDVGALEALFAPRADGAQRRGRVAFDYCGYRVVVDSDRRVSVDPLDETTVDR</sequence>
<proteinExistence type="predicted"/>
<protein>
    <recommendedName>
        <fullName evidence="1">Halobacterial output domain-containing protein</fullName>
    </recommendedName>
</protein>
<name>A0ABU2FL10_9EURY</name>
<reference evidence="2 3" key="1">
    <citation type="submission" date="2022-06" db="EMBL/GenBank/DDBJ databases">
        <title>Halomicroarcula sp. a new haloarchaeum isolate from saline soil.</title>
        <authorList>
            <person name="Strakova D."/>
            <person name="Galisteo C."/>
            <person name="Sanchez-Porro C."/>
            <person name="Ventosa A."/>
        </authorList>
    </citation>
    <scope>NUCLEOTIDE SEQUENCE [LARGE SCALE GENOMIC DNA]</scope>
    <source>
        <strain evidence="2 3">S3CR25-11</strain>
    </source>
</reference>
<dbReference type="InterPro" id="IPR040624">
    <property type="entry name" value="HalOD1"/>
</dbReference>
<accession>A0ABU2FL10</accession>
<evidence type="ECO:0000259" key="1">
    <source>
        <dbReference type="Pfam" id="PF18545"/>
    </source>
</evidence>
<dbReference type="Proteomes" id="UP001268864">
    <property type="component" value="Unassembled WGS sequence"/>
</dbReference>
<comment type="caution">
    <text evidence="2">The sequence shown here is derived from an EMBL/GenBank/DDBJ whole genome shotgun (WGS) entry which is preliminary data.</text>
</comment>
<evidence type="ECO:0000313" key="3">
    <source>
        <dbReference type="Proteomes" id="UP001268864"/>
    </source>
</evidence>